<dbReference type="OrthoDB" id="947825at2"/>
<keyword evidence="3" id="KW-1185">Reference proteome</keyword>
<reference evidence="2 3" key="1">
    <citation type="submission" date="2019-05" db="EMBL/GenBank/DDBJ databases">
        <title>Dyadobacter AR-3-8 sp. nov., isolated from arctic soil.</title>
        <authorList>
            <person name="Chaudhary D.K."/>
        </authorList>
    </citation>
    <scope>NUCLEOTIDE SEQUENCE [LARGE SCALE GENOMIC DNA]</scope>
    <source>
        <strain evidence="2 3">AR-3-8</strain>
    </source>
</reference>
<dbReference type="EMBL" id="SZVO01000012">
    <property type="protein sequence ID" value="TKT89341.1"/>
    <property type="molecule type" value="Genomic_DNA"/>
</dbReference>
<comment type="caution">
    <text evidence="2">The sequence shown here is derived from an EMBL/GenBank/DDBJ whole genome shotgun (WGS) entry which is preliminary data.</text>
</comment>
<organism evidence="2 3">
    <name type="scientific">Dyadobacter frigoris</name>
    <dbReference type="NCBI Taxonomy" id="2576211"/>
    <lineage>
        <taxon>Bacteria</taxon>
        <taxon>Pseudomonadati</taxon>
        <taxon>Bacteroidota</taxon>
        <taxon>Cytophagia</taxon>
        <taxon>Cytophagales</taxon>
        <taxon>Spirosomataceae</taxon>
        <taxon>Dyadobacter</taxon>
    </lineage>
</organism>
<dbReference type="Gene3D" id="2.40.160.20">
    <property type="match status" value="1"/>
</dbReference>
<protein>
    <submittedName>
        <fullName evidence="2">PorT family protein</fullName>
    </submittedName>
</protein>
<dbReference type="Proteomes" id="UP000304900">
    <property type="component" value="Unassembled WGS sequence"/>
</dbReference>
<feature type="domain" description="Outer membrane protein beta-barrel" evidence="1">
    <location>
        <begin position="68"/>
        <end position="190"/>
    </location>
</feature>
<gene>
    <name evidence="2" type="ORF">FDK13_23605</name>
</gene>
<dbReference type="InterPro" id="IPR011250">
    <property type="entry name" value="OMP/PagP_B-barrel"/>
</dbReference>
<dbReference type="Pfam" id="PF13568">
    <property type="entry name" value="OMP_b-brl_2"/>
    <property type="match status" value="1"/>
</dbReference>
<dbReference type="InterPro" id="IPR025665">
    <property type="entry name" value="Beta-barrel_OMP_2"/>
</dbReference>
<dbReference type="RefSeq" id="WP_137342478.1">
    <property type="nucleotide sequence ID" value="NZ_BSQH01000015.1"/>
</dbReference>
<dbReference type="AlphaFoldDB" id="A0A4U6CZU8"/>
<evidence type="ECO:0000259" key="1">
    <source>
        <dbReference type="Pfam" id="PF13568"/>
    </source>
</evidence>
<accession>A0A4U6CZU8</accession>
<name>A0A4U6CZU8_9BACT</name>
<evidence type="ECO:0000313" key="3">
    <source>
        <dbReference type="Proteomes" id="UP000304900"/>
    </source>
</evidence>
<dbReference type="SUPFAM" id="SSF56925">
    <property type="entry name" value="OMPA-like"/>
    <property type="match status" value="1"/>
</dbReference>
<evidence type="ECO:0000313" key="2">
    <source>
        <dbReference type="EMBL" id="TKT89341.1"/>
    </source>
</evidence>
<sequence>MKALFIFAIILAGFLFSPSEVLGQSKFAFSATVAPFYGHINSKNIFVVPSYSVGGGLITTEMKSKTTTKGYWVGLNGRYSFSSKWSASTGLWLSESRQSVSDITFTPAVPYYTGRSKSHNFAIPVIVNFQTSESKLSPYFSAGALWNFNSTSRLNISSSESYIVFKSNNSKVTPMVGAGVIYNFAQHLSVIAQPTFGYVIPSSGIDSHAYRLSFNLQLMYKL</sequence>
<proteinExistence type="predicted"/>